<name>A0A3A4FGP3_9MICC</name>
<comment type="caution">
    <text evidence="12">The sequence shown here is derived from an EMBL/GenBank/DDBJ whole genome shotgun (WGS) entry which is preliminary data.</text>
</comment>
<dbReference type="GO" id="GO:0004516">
    <property type="term" value="F:nicotinate phosphoribosyltransferase activity"/>
    <property type="evidence" value="ECO:0007669"/>
    <property type="project" value="UniProtKB-UniRule"/>
</dbReference>
<feature type="domain" description="Nicotinate phosphoribosyltransferase N-terminal" evidence="11">
    <location>
        <begin position="1"/>
        <end position="116"/>
    </location>
</feature>
<dbReference type="GO" id="GO:0034355">
    <property type="term" value="P:NAD+ biosynthetic process via the salvage pathway"/>
    <property type="evidence" value="ECO:0007669"/>
    <property type="project" value="TreeGrafter"/>
</dbReference>
<evidence type="ECO:0000313" key="12">
    <source>
        <dbReference type="EMBL" id="RJN31475.1"/>
    </source>
</evidence>
<dbReference type="EMBL" id="QYZP01000003">
    <property type="protein sequence ID" value="RJN31475.1"/>
    <property type="molecule type" value="Genomic_DNA"/>
</dbReference>
<comment type="catalytic activity">
    <reaction evidence="8 9">
        <text>5-phospho-alpha-D-ribose 1-diphosphate + nicotinate + ATP + H2O = nicotinate beta-D-ribonucleotide + ADP + phosphate + diphosphate</text>
        <dbReference type="Rhea" id="RHEA:36163"/>
        <dbReference type="ChEBI" id="CHEBI:15377"/>
        <dbReference type="ChEBI" id="CHEBI:30616"/>
        <dbReference type="ChEBI" id="CHEBI:32544"/>
        <dbReference type="ChEBI" id="CHEBI:33019"/>
        <dbReference type="ChEBI" id="CHEBI:43474"/>
        <dbReference type="ChEBI" id="CHEBI:57502"/>
        <dbReference type="ChEBI" id="CHEBI:58017"/>
        <dbReference type="ChEBI" id="CHEBI:456216"/>
        <dbReference type="EC" id="6.3.4.21"/>
    </reaction>
</comment>
<dbReference type="InterPro" id="IPR040727">
    <property type="entry name" value="NAPRTase_N"/>
</dbReference>
<sequence length="425" mass="44401">MLQASLRSGAAHRTCTFEVFARRLPPGRRFGVVAGTGRLLERLEAFRFGRNELDFLAQRGIGDDATLDFLSRYRFGGDITGYAEGEVYVPNSPVLQVTSTFAEACLLETFVLSVLNHDSAIASAGARMVMAAGGDPDAGGRPCVEMGSRRTHEFAATAAARAAAVVGFAATSNLEAGRSWDVPTLGTAAHAFTLLHDTEEEAFAAQVDTFGPGTTLLVDTYDVEAAVRKAVEIAGPALGAVRLDSGDLVVQAHEVRKLLDSLGNTSTRIIVSSDLDEYAIAGLAAAPVDAYGVGTRLVTGSGAPTASMVYKLVQRQDGTGAPVPVEKASQNKASAGGRKQAVRGLDHDGRAEAEIVAAETTVVEAGYTGRELQIPLVIGGSVQPGTTGPEGVQHAAQRHRASVEELPPAAHRLSEGEPVIPTVFV</sequence>
<dbReference type="PIRSF" id="PIRSF000484">
    <property type="entry name" value="NAPRT"/>
    <property type="match status" value="1"/>
</dbReference>
<dbReference type="PANTHER" id="PTHR11098:SF8">
    <property type="entry name" value="NICOTINATE PHOSPHORIBOSYLTRANSFERASE PNCB1"/>
    <property type="match status" value="1"/>
</dbReference>
<evidence type="ECO:0000313" key="13">
    <source>
        <dbReference type="Proteomes" id="UP000266615"/>
    </source>
</evidence>
<dbReference type="Gene3D" id="3.20.140.10">
    <property type="entry name" value="nicotinate phosphoribosyltransferase"/>
    <property type="match status" value="1"/>
</dbReference>
<gene>
    <name evidence="12" type="ORF">D3250_09075</name>
</gene>
<dbReference type="GO" id="GO:0005829">
    <property type="term" value="C:cytosol"/>
    <property type="evidence" value="ECO:0007669"/>
    <property type="project" value="TreeGrafter"/>
</dbReference>
<keyword evidence="7 9" id="KW-0808">Transferase</keyword>
<evidence type="ECO:0000256" key="2">
    <source>
        <dbReference type="ARBA" id="ARBA00010897"/>
    </source>
</evidence>
<dbReference type="PANTHER" id="PTHR11098">
    <property type="entry name" value="NICOTINATE PHOSPHORIBOSYLTRANSFERASE"/>
    <property type="match status" value="1"/>
</dbReference>
<evidence type="ECO:0000256" key="1">
    <source>
        <dbReference type="ARBA" id="ARBA00004952"/>
    </source>
</evidence>
<keyword evidence="5 9" id="KW-0436">Ligase</keyword>
<comment type="function">
    <text evidence="9">Catalyzes the first step in the biosynthesis of NAD from nicotinic acid, the ATP-dependent synthesis of beta-nicotinate D-ribonucleotide from nicotinate and 5-phospho-D-ribose 1-phosphate.</text>
</comment>
<dbReference type="EC" id="6.3.4.21" evidence="3 9"/>
<evidence type="ECO:0000256" key="5">
    <source>
        <dbReference type="ARBA" id="ARBA00022598"/>
    </source>
</evidence>
<accession>A0A3A4FGP3</accession>
<protein>
    <recommendedName>
        <fullName evidence="3 9">Nicotinate phosphoribosyltransferase</fullName>
        <ecNumber evidence="3 9">6.3.4.21</ecNumber>
    </recommendedName>
</protein>
<feature type="region of interest" description="Disordered" evidence="10">
    <location>
        <begin position="320"/>
        <end position="339"/>
    </location>
</feature>
<keyword evidence="6 9" id="KW-0662">Pyridine nucleotide biosynthesis</keyword>
<reference evidence="12 13" key="1">
    <citation type="submission" date="2018-09" db="EMBL/GenBank/DDBJ databases">
        <title>Nesterenkonia natronophila sp. nov., an alkaliphilic actinobacteriume isolated from a soda lake, and emended description of the genus Nesterenkonia.</title>
        <authorList>
            <person name="Menes R.J."/>
            <person name="Iriarte A."/>
        </authorList>
    </citation>
    <scope>NUCLEOTIDE SEQUENCE [LARGE SCALE GENOMIC DNA]</scope>
    <source>
        <strain evidence="12 13">M8</strain>
    </source>
</reference>
<dbReference type="SUPFAM" id="SSF51690">
    <property type="entry name" value="Nicotinate/Quinolinate PRTase C-terminal domain-like"/>
    <property type="match status" value="1"/>
</dbReference>
<keyword evidence="4" id="KW-0597">Phosphoprotein</keyword>
<dbReference type="InterPro" id="IPR006405">
    <property type="entry name" value="Nic_PRibTrfase_pncB"/>
</dbReference>
<dbReference type="NCBIfam" id="TIGR01513">
    <property type="entry name" value="NAPRTase_put"/>
    <property type="match status" value="1"/>
</dbReference>
<evidence type="ECO:0000256" key="9">
    <source>
        <dbReference type="RuleBase" id="RU365100"/>
    </source>
</evidence>
<dbReference type="InterPro" id="IPR007229">
    <property type="entry name" value="Nic_PRibTrfase-Fam"/>
</dbReference>
<dbReference type="OrthoDB" id="9770610at2"/>
<evidence type="ECO:0000256" key="4">
    <source>
        <dbReference type="ARBA" id="ARBA00022553"/>
    </source>
</evidence>
<dbReference type="NCBIfam" id="NF006698">
    <property type="entry name" value="PRK09243.1-5"/>
    <property type="match status" value="1"/>
</dbReference>
<dbReference type="Proteomes" id="UP000266615">
    <property type="component" value="Unassembled WGS sequence"/>
</dbReference>
<organism evidence="12 13">
    <name type="scientific">Nesterenkonia natronophila</name>
    <dbReference type="NCBI Taxonomy" id="2174932"/>
    <lineage>
        <taxon>Bacteria</taxon>
        <taxon>Bacillati</taxon>
        <taxon>Actinomycetota</taxon>
        <taxon>Actinomycetes</taxon>
        <taxon>Micrococcales</taxon>
        <taxon>Micrococcaceae</taxon>
        <taxon>Nesterenkonia</taxon>
    </lineage>
</organism>
<evidence type="ECO:0000256" key="10">
    <source>
        <dbReference type="SAM" id="MobiDB-lite"/>
    </source>
</evidence>
<comment type="similarity">
    <text evidence="2 9">Belongs to the NAPRTase family.</text>
</comment>
<evidence type="ECO:0000256" key="6">
    <source>
        <dbReference type="ARBA" id="ARBA00022642"/>
    </source>
</evidence>
<comment type="pathway">
    <text evidence="1 9">Cofactor biosynthesis; NAD(+) biosynthesis; nicotinate D-ribonucleotide from nicotinate: step 1/1.</text>
</comment>
<dbReference type="GO" id="GO:0016757">
    <property type="term" value="F:glycosyltransferase activity"/>
    <property type="evidence" value="ECO:0007669"/>
    <property type="project" value="UniProtKB-KW"/>
</dbReference>
<comment type="PTM">
    <text evidence="9">Transiently phosphorylated on a His residue during the reaction cycle. Phosphorylation strongly increases the affinity for substrates and increases the rate of nicotinate D-ribonucleotide production. Dephosphorylation regenerates the low-affinity form of the enzyme, leading to product release.</text>
</comment>
<keyword evidence="12" id="KW-0328">Glycosyltransferase</keyword>
<evidence type="ECO:0000256" key="7">
    <source>
        <dbReference type="ARBA" id="ARBA00022679"/>
    </source>
</evidence>
<keyword evidence="13" id="KW-1185">Reference proteome</keyword>
<dbReference type="AlphaFoldDB" id="A0A3A4FGP3"/>
<proteinExistence type="inferred from homology"/>
<dbReference type="SUPFAM" id="SSF54675">
    <property type="entry name" value="Nicotinate/Quinolinate PRTase N-terminal domain-like"/>
    <property type="match status" value="1"/>
</dbReference>
<evidence type="ECO:0000256" key="8">
    <source>
        <dbReference type="ARBA" id="ARBA00048668"/>
    </source>
</evidence>
<dbReference type="InterPro" id="IPR036068">
    <property type="entry name" value="Nicotinate_pribotase-like_C"/>
</dbReference>
<dbReference type="Pfam" id="PF17767">
    <property type="entry name" value="NAPRTase_N"/>
    <property type="match status" value="1"/>
</dbReference>
<evidence type="ECO:0000259" key="11">
    <source>
        <dbReference type="Pfam" id="PF17767"/>
    </source>
</evidence>
<evidence type="ECO:0000256" key="3">
    <source>
        <dbReference type="ARBA" id="ARBA00013236"/>
    </source>
</evidence>
<dbReference type="Gene3D" id="3.20.20.70">
    <property type="entry name" value="Aldolase class I"/>
    <property type="match status" value="1"/>
</dbReference>
<dbReference type="InterPro" id="IPR013785">
    <property type="entry name" value="Aldolase_TIM"/>
</dbReference>
<dbReference type="UniPathway" id="UPA00253">
    <property type="reaction ID" value="UER00457"/>
</dbReference>